<feature type="signal peptide" evidence="1">
    <location>
        <begin position="1"/>
        <end position="23"/>
    </location>
</feature>
<dbReference type="EMBL" id="CP029480">
    <property type="protein sequence ID" value="AWV96675.1"/>
    <property type="molecule type" value="Genomic_DNA"/>
</dbReference>
<dbReference type="Proteomes" id="UP000249873">
    <property type="component" value="Chromosome"/>
</dbReference>
<evidence type="ECO:0000313" key="3">
    <source>
        <dbReference type="EMBL" id="AWV96675.1"/>
    </source>
</evidence>
<name>A0A2Z4G6B1_9BACT</name>
<dbReference type="InterPro" id="IPR036415">
    <property type="entry name" value="Lamin_tail_dom_sf"/>
</dbReference>
<dbReference type="RefSeq" id="WP_111369777.1">
    <property type="nucleotide sequence ID" value="NZ_CP029480.1"/>
</dbReference>
<feature type="domain" description="LTD" evidence="2">
    <location>
        <begin position="182"/>
        <end position="305"/>
    </location>
</feature>
<evidence type="ECO:0000259" key="2">
    <source>
        <dbReference type="PROSITE" id="PS51841"/>
    </source>
</evidence>
<dbReference type="SUPFAM" id="SSF74853">
    <property type="entry name" value="Lamin A/C globular tail domain"/>
    <property type="match status" value="1"/>
</dbReference>
<evidence type="ECO:0000256" key="1">
    <source>
        <dbReference type="SAM" id="SignalP"/>
    </source>
</evidence>
<sequence length="1265" mass="143513">MPQSFKINFILFLLTSIPFTSQAQVNIIDEGSIWSYYDQGNVGTTNWNQANFNSDTWSTGNAELGYGDGDENTLVGFGPNASDKYITTYFRKEVTLPYLANLNCKIKIDDGAVVYLNGTEVFRNNMPVGNPSFNTLASTSANENIWHSFTIPVSSISDSTIVFAIEIHQSGISSSDMSFDFETILESQPPPANLYINEVMASNDASVLDNVGEASDWIEIYSSMPNTTNLKGYFFTDDKDDLTQFEIENDILINPSEYKIFWASDETGNGDYHLNFKLSSSGEWVALVAPDGQTIIDSMSFGQQRTDISYGKISYNPVETRYFTPSTPYANNSSSNSYLGFLEPPSFSNEAGFFDNDFDLTLSSSEANVNIIYSLDGSEPNSNNLTPVNYYYKNTYPQYPGDPVGPTIQGSYQSYMYSGAFTIYDRTSEPNDISNISTTLTNHHPTYLPNYQNNKGMVVRAISQKAGYLSSPIVTKSFFKKTNGEKKYDLPYVSLSFTEKEMFEYQNGIAVGGADFDSFRSYDQTTVDLLPLYVGNYYRTGRENEITGSFEYFEDQTPSVSQDIGIRVHGNRSRHWAQKSLRLYARSEYGKSNIEYPIFKNVDYDIFKRIIVRNGGNDFHFTHFRDAVLQKAVSHLKFDTQSFQTAVLYLNGEYWGLVNLRERLDDDYFEIKYGIDKDSIDVLENDHLANYGSEDNYLDLLNFIRSSDLASPNNYNQMLAKIDVENYIDYQSSEIFYGNQDWPFNNILFWRKKVPFINADMGVHDGRWRWSMYDIDNSAGSVWNSNTRSDFDALREASYGDQWYSELFYKLLRSSSFKNDFIVRNADLLNSTFKPSYINGLIDEQRALIEPAMTDHINRWKEPLEAYNSPINTTYWLIHVNKMKDWLDERGYYHKLHIKQKFGITGETDLILDVSNTAHGHIKINTIEIKGSTPGVDENPYPWTGLYFKNIENKLIGIPKLGYKFSHWVVDGQQVLDDTLSINTTASSVNIQCVFEENFYSENLSPIAYQLSDCHYEFLHWDEESPAGTYPSAMKFVYMDEVEPSLTAAISDSTFGDYDESKRTRINGLDEDGVSFINTGKSNPGYPEGKLGGLILALNTENIETVNLSWTGRTIEPNEREYAIRLQYRVGDILDFQDFSVNGSPLEYARQNNAGDSTVFENIELPTELMGKSYVQLLWRYYSLNPNDSGSRPQLAVDDIKIETTKDISGSSLTPINTTYAKISSSVNIPEQVNQTYNATKSISLIPGFNTTGTFSAEIKGCPQD</sequence>
<dbReference type="AlphaFoldDB" id="A0A2Z4G6B1"/>
<reference evidence="3 4" key="1">
    <citation type="submission" date="2018-05" db="EMBL/GenBank/DDBJ databases">
        <title>Complete genome sequence of Arcticibacterium luteifluviistationis SM1504T, a cytophagaceae bacterium isolated from Arctic surface seawater.</title>
        <authorList>
            <person name="Li Y."/>
            <person name="Qin Q.-L."/>
        </authorList>
    </citation>
    <scope>NUCLEOTIDE SEQUENCE [LARGE SCALE GENOMIC DNA]</scope>
    <source>
        <strain evidence="3 4">SM1504</strain>
    </source>
</reference>
<protein>
    <recommendedName>
        <fullName evidence="2">LTD domain-containing protein</fullName>
    </recommendedName>
</protein>
<accession>A0A2Z4G6B1</accession>
<evidence type="ECO:0000313" key="4">
    <source>
        <dbReference type="Proteomes" id="UP000249873"/>
    </source>
</evidence>
<keyword evidence="4" id="KW-1185">Reference proteome</keyword>
<dbReference type="Pfam" id="PF00932">
    <property type="entry name" value="LTD"/>
    <property type="match status" value="1"/>
</dbReference>
<dbReference type="InterPro" id="IPR014867">
    <property type="entry name" value="Spore_coat_CotH_CotH2/3/7"/>
</dbReference>
<organism evidence="3 4">
    <name type="scientific">Arcticibacterium luteifluviistationis</name>
    <dbReference type="NCBI Taxonomy" id="1784714"/>
    <lineage>
        <taxon>Bacteria</taxon>
        <taxon>Pseudomonadati</taxon>
        <taxon>Bacteroidota</taxon>
        <taxon>Cytophagia</taxon>
        <taxon>Cytophagales</taxon>
        <taxon>Leadbetterellaceae</taxon>
        <taxon>Arcticibacterium</taxon>
    </lineage>
</organism>
<dbReference type="NCBIfam" id="NF045639">
    <property type="entry name" value="GCX_COOH"/>
    <property type="match status" value="1"/>
</dbReference>
<dbReference type="InterPro" id="IPR001322">
    <property type="entry name" value="Lamin_tail_dom"/>
</dbReference>
<feature type="chain" id="PRO_5016243473" description="LTD domain-containing protein" evidence="1">
    <location>
        <begin position="24"/>
        <end position="1265"/>
    </location>
</feature>
<dbReference type="InterPro" id="IPR055015">
    <property type="entry name" value="GCX_COOH"/>
</dbReference>
<dbReference type="KEGG" id="als:DJ013_00075"/>
<gene>
    <name evidence="3" type="ORF">DJ013_00075</name>
</gene>
<keyword evidence="1" id="KW-0732">Signal</keyword>
<dbReference type="Gene3D" id="2.60.120.260">
    <property type="entry name" value="Galactose-binding domain-like"/>
    <property type="match status" value="1"/>
</dbReference>
<dbReference type="Pfam" id="PF08757">
    <property type="entry name" value="CotH"/>
    <property type="match status" value="1"/>
</dbReference>
<proteinExistence type="predicted"/>
<dbReference type="PROSITE" id="PS51841">
    <property type="entry name" value="LTD"/>
    <property type="match status" value="1"/>
</dbReference>
<dbReference type="OrthoDB" id="9806464at2"/>